<dbReference type="AlphaFoldDB" id="A0A226E0M9"/>
<dbReference type="PROSITE" id="PS50940">
    <property type="entry name" value="CHIT_BIND_II"/>
    <property type="match status" value="1"/>
</dbReference>
<evidence type="ECO:0000259" key="1">
    <source>
        <dbReference type="PROSITE" id="PS50940"/>
    </source>
</evidence>
<feature type="domain" description="Chitin-binding type-2" evidence="1">
    <location>
        <begin position="21"/>
        <end position="54"/>
    </location>
</feature>
<dbReference type="SMART" id="SM00494">
    <property type="entry name" value="ChtBD2"/>
    <property type="match status" value="1"/>
</dbReference>
<accession>A0A226E0M9</accession>
<dbReference type="Pfam" id="PF01607">
    <property type="entry name" value="CBM_14"/>
    <property type="match status" value="1"/>
</dbReference>
<dbReference type="Proteomes" id="UP000198287">
    <property type="component" value="Unassembled WGS sequence"/>
</dbReference>
<evidence type="ECO:0000313" key="2">
    <source>
        <dbReference type="EMBL" id="OXA51282.1"/>
    </source>
</evidence>
<dbReference type="GO" id="GO:0005576">
    <property type="term" value="C:extracellular region"/>
    <property type="evidence" value="ECO:0007669"/>
    <property type="project" value="InterPro"/>
</dbReference>
<dbReference type="InterPro" id="IPR002557">
    <property type="entry name" value="Chitin-bd_dom"/>
</dbReference>
<dbReference type="Gene3D" id="2.170.140.10">
    <property type="entry name" value="Chitin binding domain"/>
    <property type="match status" value="1"/>
</dbReference>
<feature type="non-terminal residue" evidence="2">
    <location>
        <position position="127"/>
    </location>
</feature>
<evidence type="ECO:0000313" key="3">
    <source>
        <dbReference type="Proteomes" id="UP000198287"/>
    </source>
</evidence>
<name>A0A226E0M9_FOLCA</name>
<reference evidence="2 3" key="1">
    <citation type="submission" date="2015-12" db="EMBL/GenBank/DDBJ databases">
        <title>The genome of Folsomia candida.</title>
        <authorList>
            <person name="Faddeeva A."/>
            <person name="Derks M.F."/>
            <person name="Anvar Y."/>
            <person name="Smit S."/>
            <person name="Van Straalen N."/>
            <person name="Roelofs D."/>
        </authorList>
    </citation>
    <scope>NUCLEOTIDE SEQUENCE [LARGE SCALE GENOMIC DNA]</scope>
    <source>
        <strain evidence="2 3">VU population</strain>
        <tissue evidence="2">Whole body</tissue>
    </source>
</reference>
<protein>
    <recommendedName>
        <fullName evidence="1">Chitin-binding type-2 domain-containing protein</fullName>
    </recommendedName>
</protein>
<proteinExistence type="predicted"/>
<keyword evidence="3" id="KW-1185">Reference proteome</keyword>
<sequence>MNVDGHAQSEELRVSIKFPDYFSCEGKEDGSYPHPTDCTRFILCGNGKARDDPCLWCDTDAYQQQCQGNKYLVFDDNTNMCRFQAEAGCVAGGGGGAYSGGYSGGAGGYNADQGGGGYNGGGGGGGY</sequence>
<dbReference type="EMBL" id="LNIX01000008">
    <property type="protein sequence ID" value="OXA51282.1"/>
    <property type="molecule type" value="Genomic_DNA"/>
</dbReference>
<organism evidence="2 3">
    <name type="scientific">Folsomia candida</name>
    <name type="common">Springtail</name>
    <dbReference type="NCBI Taxonomy" id="158441"/>
    <lineage>
        <taxon>Eukaryota</taxon>
        <taxon>Metazoa</taxon>
        <taxon>Ecdysozoa</taxon>
        <taxon>Arthropoda</taxon>
        <taxon>Hexapoda</taxon>
        <taxon>Collembola</taxon>
        <taxon>Entomobryomorpha</taxon>
        <taxon>Isotomoidea</taxon>
        <taxon>Isotomidae</taxon>
        <taxon>Proisotominae</taxon>
        <taxon>Folsomia</taxon>
    </lineage>
</organism>
<dbReference type="SUPFAM" id="SSF57625">
    <property type="entry name" value="Invertebrate chitin-binding proteins"/>
    <property type="match status" value="1"/>
</dbReference>
<dbReference type="GO" id="GO:0008061">
    <property type="term" value="F:chitin binding"/>
    <property type="evidence" value="ECO:0007669"/>
    <property type="project" value="InterPro"/>
</dbReference>
<dbReference type="InterPro" id="IPR036508">
    <property type="entry name" value="Chitin-bd_dom_sf"/>
</dbReference>
<comment type="caution">
    <text evidence="2">The sequence shown here is derived from an EMBL/GenBank/DDBJ whole genome shotgun (WGS) entry which is preliminary data.</text>
</comment>
<gene>
    <name evidence="2" type="ORF">Fcan01_14465</name>
</gene>